<dbReference type="EMBL" id="JAGIXG020000099">
    <property type="protein sequence ID" value="KAI6777820.1"/>
    <property type="molecule type" value="Genomic_DNA"/>
</dbReference>
<dbReference type="GeneID" id="75829249"/>
<name>A0A9P9XU72_9HYPO</name>
<dbReference type="RefSeq" id="XP_051358676.1">
    <property type="nucleotide sequence ID" value="XM_051510420.1"/>
</dbReference>
<sequence>MSAWPRPAATPGFHRSCTVDTSQNDITGTDVLTVVVLNECRKRLRELIARLQSVDVAGGVTPSGDMSFTQTGHQERDVRQTIDPSHARLGVFSPSPIDERVTASRTHVIEDISVGDYGMQILKLPVGDLWTAKRINVGERAVQLIGTFSDMSMQNCLERL</sequence>
<accession>A0A9P9XU72</accession>
<reference evidence="1" key="2">
    <citation type="submission" date="2022-07" db="EMBL/GenBank/DDBJ databases">
        <authorList>
            <person name="Goncalves M.F.M."/>
            <person name="Hilario S."/>
            <person name="Van De Peer Y."/>
            <person name="Esteves A.C."/>
            <person name="Alves A."/>
        </authorList>
    </citation>
    <scope>NUCLEOTIDE SEQUENCE</scope>
    <source>
        <strain evidence="1">MUM 19.33</strain>
    </source>
</reference>
<protein>
    <submittedName>
        <fullName evidence="1">Uncharacterized protein</fullName>
    </submittedName>
</protein>
<organism evidence="1 2">
    <name type="scientific">Emericellopsis cladophorae</name>
    <dbReference type="NCBI Taxonomy" id="2686198"/>
    <lineage>
        <taxon>Eukaryota</taxon>
        <taxon>Fungi</taxon>
        <taxon>Dikarya</taxon>
        <taxon>Ascomycota</taxon>
        <taxon>Pezizomycotina</taxon>
        <taxon>Sordariomycetes</taxon>
        <taxon>Hypocreomycetidae</taxon>
        <taxon>Hypocreales</taxon>
        <taxon>Bionectriaceae</taxon>
        <taxon>Emericellopsis</taxon>
    </lineage>
</organism>
<reference evidence="1" key="1">
    <citation type="journal article" date="2021" name="J Fungi (Basel)">
        <title>Genomic and Metabolomic Analyses of the Marine Fungus Emericellopsis cladophorae: Insights into Saltwater Adaptability Mechanisms and Its Biosynthetic Potential.</title>
        <authorList>
            <person name="Goncalves M.F.M."/>
            <person name="Hilario S."/>
            <person name="Van de Peer Y."/>
            <person name="Esteves A.C."/>
            <person name="Alves A."/>
        </authorList>
    </citation>
    <scope>NUCLEOTIDE SEQUENCE</scope>
    <source>
        <strain evidence="1">MUM 19.33</strain>
    </source>
</reference>
<proteinExistence type="predicted"/>
<evidence type="ECO:0000313" key="1">
    <source>
        <dbReference type="EMBL" id="KAI6777820.1"/>
    </source>
</evidence>
<dbReference type="OrthoDB" id="5026622at2759"/>
<keyword evidence="2" id="KW-1185">Reference proteome</keyword>
<gene>
    <name evidence="1" type="ORF">J7T54_002741</name>
</gene>
<dbReference type="AlphaFoldDB" id="A0A9P9XU72"/>
<evidence type="ECO:0000313" key="2">
    <source>
        <dbReference type="Proteomes" id="UP001055219"/>
    </source>
</evidence>
<dbReference type="Proteomes" id="UP001055219">
    <property type="component" value="Unassembled WGS sequence"/>
</dbReference>
<comment type="caution">
    <text evidence="1">The sequence shown here is derived from an EMBL/GenBank/DDBJ whole genome shotgun (WGS) entry which is preliminary data.</text>
</comment>